<evidence type="ECO:0000313" key="2">
    <source>
        <dbReference type="EMBL" id="TCZ76616.1"/>
    </source>
</evidence>
<dbReference type="InterPro" id="IPR002575">
    <property type="entry name" value="Aminoglycoside_PTrfase"/>
</dbReference>
<proteinExistence type="predicted"/>
<protein>
    <recommendedName>
        <fullName evidence="1">Aminoglycoside phosphotransferase domain-containing protein</fullName>
    </recommendedName>
</protein>
<keyword evidence="3" id="KW-1185">Reference proteome</keyword>
<dbReference type="InterPro" id="IPR011009">
    <property type="entry name" value="Kinase-like_dom_sf"/>
</dbReference>
<feature type="domain" description="Aminoglycoside phosphotransferase" evidence="1">
    <location>
        <begin position="1"/>
        <end position="149"/>
    </location>
</feature>
<dbReference type="OrthoDB" id="9812495at2"/>
<accession>A0A4R4E9S6</accession>
<dbReference type="SUPFAM" id="SSF56112">
    <property type="entry name" value="Protein kinase-like (PK-like)"/>
    <property type="match status" value="1"/>
</dbReference>
<dbReference type="Proteomes" id="UP000295418">
    <property type="component" value="Unassembled WGS sequence"/>
</dbReference>
<dbReference type="Pfam" id="PF01636">
    <property type="entry name" value="APH"/>
    <property type="match status" value="1"/>
</dbReference>
<dbReference type="EMBL" id="SKFG01000012">
    <property type="protein sequence ID" value="TCZ76616.1"/>
    <property type="molecule type" value="Genomic_DNA"/>
</dbReference>
<dbReference type="PANTHER" id="PTHR21310">
    <property type="entry name" value="AMINOGLYCOSIDE PHOSPHOTRANSFERASE-RELATED-RELATED"/>
    <property type="match status" value="1"/>
</dbReference>
<name>A0A4R4E9S6_9BACL</name>
<reference evidence="2 3" key="1">
    <citation type="submission" date="2019-03" db="EMBL/GenBank/DDBJ databases">
        <authorList>
            <person name="Kim M.K.M."/>
        </authorList>
    </citation>
    <scope>NUCLEOTIDE SEQUENCE [LARGE SCALE GENOMIC DNA]</scope>
    <source>
        <strain evidence="2 3">18JY21-1</strain>
    </source>
</reference>
<evidence type="ECO:0000313" key="3">
    <source>
        <dbReference type="Proteomes" id="UP000295418"/>
    </source>
</evidence>
<dbReference type="InterPro" id="IPR051678">
    <property type="entry name" value="AGP_Transferase"/>
</dbReference>
<organism evidence="2 3">
    <name type="scientific">Paenibacillus albiflavus</name>
    <dbReference type="NCBI Taxonomy" id="2545760"/>
    <lineage>
        <taxon>Bacteria</taxon>
        <taxon>Bacillati</taxon>
        <taxon>Bacillota</taxon>
        <taxon>Bacilli</taxon>
        <taxon>Bacillales</taxon>
        <taxon>Paenibacillaceae</taxon>
        <taxon>Paenibacillus</taxon>
    </lineage>
</organism>
<dbReference type="AlphaFoldDB" id="A0A4R4E9S6"/>
<gene>
    <name evidence="2" type="ORF">E0485_13575</name>
</gene>
<evidence type="ECO:0000259" key="1">
    <source>
        <dbReference type="Pfam" id="PF01636"/>
    </source>
</evidence>
<dbReference type="Gene3D" id="3.90.1200.10">
    <property type="match status" value="1"/>
</dbReference>
<comment type="caution">
    <text evidence="2">The sequence shown here is derived from an EMBL/GenBank/DDBJ whole genome shotgun (WGS) entry which is preliminary data.</text>
</comment>
<sequence length="170" mass="19811">MEYMEGEPLRSVLTREDNPSVRYKLIFQYGRQLRELHATICPDQLRNSGDWIDDMLTQAEYNLLHYQVDGTREQLDKLKNNKPKAYRQTLIHGDFTIDNVLVHDGRIAGIIDWSGGALGDPRYDVSLAIRPKPNIFQTDHDHQAFFDGYGETIITDDDYKYFENGLYAFF</sequence>